<reference evidence="1" key="2">
    <citation type="journal article" date="2017" name="J. Med. Entomol.">
        <title>Transcriptome Analysis of the Triatoma infestans (Hemiptera: Reduviidae) Integument.</title>
        <authorList>
            <person name="Calderon-Fernandez G.M."/>
            <person name="Moriconi D.E."/>
            <person name="Dulbecco A.B."/>
            <person name="Juarez M.P."/>
        </authorList>
    </citation>
    <scope>NUCLEOTIDE SEQUENCE</scope>
    <source>
        <strain evidence="1">Int1</strain>
        <tissue evidence="1">Integument</tissue>
    </source>
</reference>
<organism evidence="1">
    <name type="scientific">Triatoma infestans</name>
    <name type="common">Assassin bug</name>
    <dbReference type="NCBI Taxonomy" id="30076"/>
    <lineage>
        <taxon>Eukaryota</taxon>
        <taxon>Metazoa</taxon>
        <taxon>Ecdysozoa</taxon>
        <taxon>Arthropoda</taxon>
        <taxon>Hexapoda</taxon>
        <taxon>Insecta</taxon>
        <taxon>Pterygota</taxon>
        <taxon>Neoptera</taxon>
        <taxon>Paraneoptera</taxon>
        <taxon>Hemiptera</taxon>
        <taxon>Heteroptera</taxon>
        <taxon>Panheteroptera</taxon>
        <taxon>Cimicomorpha</taxon>
        <taxon>Reduviidae</taxon>
        <taxon>Triatominae</taxon>
        <taxon>Triatoma</taxon>
    </lineage>
</organism>
<sequence>PKGYKAKSVGLSTGHCRLNMYMHQLLLADDVLGRFCKVEEETLVHILCEYAGLTRTRFLQLGRTSSPEIMNCMMEPHSLC</sequence>
<protein>
    <submittedName>
        <fullName evidence="1">Uncharacterized protein</fullName>
    </submittedName>
</protein>
<accession>A0A170XN70</accession>
<dbReference type="AlphaFoldDB" id="A0A170XN70"/>
<feature type="non-terminal residue" evidence="1">
    <location>
        <position position="1"/>
    </location>
</feature>
<reference evidence="1" key="1">
    <citation type="submission" date="2016-04" db="EMBL/GenBank/DDBJ databases">
        <authorList>
            <person name="Calderon-Fernandez G.M.Sr."/>
        </authorList>
    </citation>
    <scope>NUCLEOTIDE SEQUENCE</scope>
    <source>
        <strain evidence="1">Int1</strain>
        <tissue evidence="1">Integument</tissue>
    </source>
</reference>
<dbReference type="EMBL" id="GEMB01004233">
    <property type="protein sequence ID" value="JAR99036.1"/>
    <property type="molecule type" value="Transcribed_RNA"/>
</dbReference>
<proteinExistence type="predicted"/>
<name>A0A170XN70_TRIIF</name>
<evidence type="ECO:0000313" key="1">
    <source>
        <dbReference type="EMBL" id="JAR99036.1"/>
    </source>
</evidence>